<proteinExistence type="predicted"/>
<dbReference type="Proteomes" id="UP000076842">
    <property type="component" value="Unassembled WGS sequence"/>
</dbReference>
<dbReference type="EMBL" id="KV424071">
    <property type="protein sequence ID" value="KZT52295.1"/>
    <property type="molecule type" value="Genomic_DNA"/>
</dbReference>
<sequence length="839" mass="94135">MWELMMKSWDPDRTKRPQLTNILDALQYAVLNNALTCNDVDYIRTFDANDIIDWLSTGEYPDDTAPVTLMRCLDIMMMSDLVFERLHYTILVQTVANFLVPSENANSPCNSAVFICHGAFHLLARMAKHATEQYLCFMRSAFIDARITPAFVLQGARHIEFEQFSDYQVILPLAMPDPTVYSHDSEDDTLGAALRHISRHIQGGTPSKTISHQWKEFLSYPIVQARLIVGMHGGLHPETVDWMQNIFSVILQWLDEMNGSDFLPILEQIVDNVEFTVFAEHTALEVPLEAVLQVAAIMFEVFVDRRSMCEANVGAILGLLYHHLEQTPDYDNPRGSLRLLKADRFSAELLRLMYSPSRLKTSAFVFFVGILKASIRRLSYDPADEVFGLLESLPWLDVVSSPLPPTRLPLQLDILNSLLTCRCLARGHMEDSESDTSMAAHLLSEAESSKVMAMLARCLTSTLDRSCVPVVVELLKNEAFRPIFRKAFSNHDSAPVSEAVFSAAYRIWVWTYTVQFQTTSLLQTELSETISSGVPLEAQVVHIRSSQSGALQSGRVPPLLRLLSLRINASWEHNTILALAPLLLECITENMCCKWVASQQPHGVPDLIGNWNILRAAFSTLHMKDGPIAMTQIFAMEVIVAAYRRCRGLDKGLRRAMEDSDWSDIPGLCVGIQTVKNHSLAPFWEWLLYRTQQRIDETDEVSSSLKTLVSSALSQIRDDDDVQAGYAALLVVQAIFVSFTNGPVLVLTALPFESRDGLRAWLTAHQDEAKDMLDQLPLSHSPGAPIQVNTALLEEVRHLVQSPVSPSFRQRSPLASTSASVKWPQTMAQGHWNRSTLTP</sequence>
<organism evidence="1 2">
    <name type="scientific">Calocera cornea HHB12733</name>
    <dbReference type="NCBI Taxonomy" id="1353952"/>
    <lineage>
        <taxon>Eukaryota</taxon>
        <taxon>Fungi</taxon>
        <taxon>Dikarya</taxon>
        <taxon>Basidiomycota</taxon>
        <taxon>Agaricomycotina</taxon>
        <taxon>Dacrymycetes</taxon>
        <taxon>Dacrymycetales</taxon>
        <taxon>Dacrymycetaceae</taxon>
        <taxon>Calocera</taxon>
    </lineage>
</organism>
<evidence type="ECO:0000313" key="1">
    <source>
        <dbReference type="EMBL" id="KZT52295.1"/>
    </source>
</evidence>
<name>A0A165D8I5_9BASI</name>
<accession>A0A165D8I5</accession>
<evidence type="ECO:0000313" key="2">
    <source>
        <dbReference type="Proteomes" id="UP000076842"/>
    </source>
</evidence>
<keyword evidence="2" id="KW-1185">Reference proteome</keyword>
<dbReference type="AlphaFoldDB" id="A0A165D8I5"/>
<gene>
    <name evidence="1" type="ORF">CALCODRAFT_93708</name>
</gene>
<reference evidence="1 2" key="1">
    <citation type="journal article" date="2016" name="Mol. Biol. Evol.">
        <title>Comparative Genomics of Early-Diverging Mushroom-Forming Fungi Provides Insights into the Origins of Lignocellulose Decay Capabilities.</title>
        <authorList>
            <person name="Nagy L.G."/>
            <person name="Riley R."/>
            <person name="Tritt A."/>
            <person name="Adam C."/>
            <person name="Daum C."/>
            <person name="Floudas D."/>
            <person name="Sun H."/>
            <person name="Yadav J.S."/>
            <person name="Pangilinan J."/>
            <person name="Larsson K.H."/>
            <person name="Matsuura K."/>
            <person name="Barry K."/>
            <person name="Labutti K."/>
            <person name="Kuo R."/>
            <person name="Ohm R.A."/>
            <person name="Bhattacharya S.S."/>
            <person name="Shirouzu T."/>
            <person name="Yoshinaga Y."/>
            <person name="Martin F.M."/>
            <person name="Grigoriev I.V."/>
            <person name="Hibbett D.S."/>
        </authorList>
    </citation>
    <scope>NUCLEOTIDE SEQUENCE [LARGE SCALE GENOMIC DNA]</scope>
    <source>
        <strain evidence="1 2">HHB12733</strain>
    </source>
</reference>
<dbReference type="InParanoid" id="A0A165D8I5"/>
<dbReference type="STRING" id="1353952.A0A165D8I5"/>
<protein>
    <submittedName>
        <fullName evidence="1">Uncharacterized protein</fullName>
    </submittedName>
</protein>